<organism evidence="2 3">
    <name type="scientific">Mollisia scopiformis</name>
    <name type="common">Conifer needle endophyte fungus</name>
    <name type="synonym">Phialocephala scopiformis</name>
    <dbReference type="NCBI Taxonomy" id="149040"/>
    <lineage>
        <taxon>Eukaryota</taxon>
        <taxon>Fungi</taxon>
        <taxon>Dikarya</taxon>
        <taxon>Ascomycota</taxon>
        <taxon>Pezizomycotina</taxon>
        <taxon>Leotiomycetes</taxon>
        <taxon>Helotiales</taxon>
        <taxon>Mollisiaceae</taxon>
        <taxon>Mollisia</taxon>
    </lineage>
</organism>
<gene>
    <name evidence="2" type="ORF">LY89DRAFT_703087</name>
</gene>
<protein>
    <recommendedName>
        <fullName evidence="1">LYC1 C-terminal domain-containing protein</fullName>
    </recommendedName>
</protein>
<accession>A0A132B3C9</accession>
<dbReference type="InterPro" id="IPR016181">
    <property type="entry name" value="Acyl_CoA_acyltransferase"/>
</dbReference>
<dbReference type="PANTHER" id="PTHR34815">
    <property type="entry name" value="LYSINE ACETYLTRANSFERASE"/>
    <property type="match status" value="1"/>
</dbReference>
<dbReference type="InParanoid" id="A0A132B3C9"/>
<dbReference type="EMBL" id="KQ947457">
    <property type="protein sequence ID" value="KUJ06157.1"/>
    <property type="molecule type" value="Genomic_DNA"/>
</dbReference>
<evidence type="ECO:0000313" key="2">
    <source>
        <dbReference type="EMBL" id="KUJ06157.1"/>
    </source>
</evidence>
<dbReference type="FunCoup" id="A0A132B3C9">
    <property type="interactions" value="96"/>
</dbReference>
<dbReference type="PANTHER" id="PTHR34815:SF2">
    <property type="entry name" value="N-ACETYLTRANSFERASE DOMAIN-CONTAINING PROTEIN"/>
    <property type="match status" value="1"/>
</dbReference>
<dbReference type="Gene3D" id="3.40.630.30">
    <property type="match status" value="1"/>
</dbReference>
<dbReference type="STRING" id="149040.A0A132B3C9"/>
<feature type="domain" description="LYC1 C-terminal" evidence="1">
    <location>
        <begin position="139"/>
        <end position="333"/>
    </location>
</feature>
<dbReference type="GeneID" id="28827015"/>
<sequence>MKATRIPGSNSLELCLSHSIAGECVTIWTNTLASWKDSLNISTYLKESLFLTTVLLAKEGGMTTWVLRALTSDRAGNVSDTIVHGIASVFCCPDYRGRGYALRMMRELAKVLLTCILYSDISKSYYAAFGWNPSLTNTHVVFPPKTSNNLTTKHIPVGDLPRLCEKDESMIRRAMAALAEKSKTRLTIMLDLDHMLWHIGKEDFACKILFGKVPYAKGAIAGLLGTQVWAIWTHRYYANPDAKTDDNTLYILRLVVENSEWEDIHLPDREKNPGYRQQVSHLQAVLVAAQNEAALWKLDQVKLWHPTPAVQEMIHLSGIEYSMVEREEDSIASGI</sequence>
<dbReference type="InterPro" id="IPR053013">
    <property type="entry name" value="LAT"/>
</dbReference>
<reference evidence="2 3" key="1">
    <citation type="submission" date="2015-10" db="EMBL/GenBank/DDBJ databases">
        <title>Full genome of DAOMC 229536 Phialocephala scopiformis, a fungal endophyte of spruce producing the potent anti-insectan compound rugulosin.</title>
        <authorList>
            <consortium name="DOE Joint Genome Institute"/>
            <person name="Walker A.K."/>
            <person name="Frasz S.L."/>
            <person name="Seifert K.A."/>
            <person name="Miller J.D."/>
            <person name="Mondo S.J."/>
            <person name="Labutti K."/>
            <person name="Lipzen A."/>
            <person name="Dockter R."/>
            <person name="Kennedy M."/>
            <person name="Grigoriev I.V."/>
            <person name="Spatafora J.W."/>
        </authorList>
    </citation>
    <scope>NUCLEOTIDE SEQUENCE [LARGE SCALE GENOMIC DNA]</scope>
    <source>
        <strain evidence="2 3">CBS 120377</strain>
    </source>
</reference>
<dbReference type="AlphaFoldDB" id="A0A132B3C9"/>
<proteinExistence type="predicted"/>
<dbReference type="InterPro" id="IPR055100">
    <property type="entry name" value="GNAT_LYC1-like"/>
</dbReference>
<dbReference type="Pfam" id="PF22998">
    <property type="entry name" value="GNAT_LYC1-like"/>
    <property type="match status" value="1"/>
</dbReference>
<name>A0A132B3C9_MOLSC</name>
<keyword evidence="3" id="KW-1185">Reference proteome</keyword>
<evidence type="ECO:0000259" key="1">
    <source>
        <dbReference type="Pfam" id="PF22998"/>
    </source>
</evidence>
<evidence type="ECO:0000313" key="3">
    <source>
        <dbReference type="Proteomes" id="UP000070700"/>
    </source>
</evidence>
<dbReference type="RefSeq" id="XP_018060512.1">
    <property type="nucleotide sequence ID" value="XM_018217289.1"/>
</dbReference>
<dbReference type="OrthoDB" id="2020070at2759"/>
<dbReference type="KEGG" id="psco:LY89DRAFT_703087"/>
<dbReference type="Proteomes" id="UP000070700">
    <property type="component" value="Unassembled WGS sequence"/>
</dbReference>
<dbReference type="SUPFAM" id="SSF55729">
    <property type="entry name" value="Acyl-CoA N-acyltransferases (Nat)"/>
    <property type="match status" value="1"/>
</dbReference>